<feature type="region of interest" description="Disordered" evidence="2">
    <location>
        <begin position="264"/>
        <end position="288"/>
    </location>
</feature>
<evidence type="ECO:0000313" key="4">
    <source>
        <dbReference type="Proteomes" id="UP000318416"/>
    </source>
</evidence>
<dbReference type="Proteomes" id="UP000318416">
    <property type="component" value="Unassembled WGS sequence"/>
</dbReference>
<dbReference type="OrthoDB" id="4333052at2"/>
<dbReference type="AlphaFoldDB" id="A0A561EN78"/>
<comment type="caution">
    <text evidence="3">The sequence shown here is derived from an EMBL/GenBank/DDBJ whole genome shotgun (WGS) entry which is preliminary data.</text>
</comment>
<evidence type="ECO:0000256" key="1">
    <source>
        <dbReference type="SAM" id="Coils"/>
    </source>
</evidence>
<sequence>MTTTPLTGGQLADRIVAAVGHGLRYAEADPDSVLPETVNAVLAVVHPELDRLAAERDELLAELDGRDEKARKRWIKNQEKQLGIKYADFRAGRWEMDLAMGREMAAAYVAMAKTLLGDAPNYTETKLEFDVKIAESPETYTLVVQRHAPGALTPHEARQRSEAELGRVRAELATVQAERDAARERLASYGTPVLSFPPLPPESPYAAKRSADRALMESGFVPEAGAWAVGMAICHEGRKCPAGEVGIFELTKRGRLPVHRDDYERRCPGSGQKAEPLKLAAPAASPSA</sequence>
<protein>
    <submittedName>
        <fullName evidence="3">Uncharacterized protein</fullName>
    </submittedName>
</protein>
<proteinExistence type="predicted"/>
<name>A0A561EN78_9ACTN</name>
<feature type="coiled-coil region" evidence="1">
    <location>
        <begin position="158"/>
        <end position="185"/>
    </location>
</feature>
<feature type="compositionally biased region" description="Low complexity" evidence="2">
    <location>
        <begin position="273"/>
        <end position="288"/>
    </location>
</feature>
<accession>A0A561EN78</accession>
<gene>
    <name evidence="3" type="ORF">FB465_2068</name>
</gene>
<dbReference type="EMBL" id="VIVR01000001">
    <property type="protein sequence ID" value="TWE17064.1"/>
    <property type="molecule type" value="Genomic_DNA"/>
</dbReference>
<keyword evidence="1" id="KW-0175">Coiled coil</keyword>
<keyword evidence="4" id="KW-1185">Reference proteome</keyword>
<dbReference type="RefSeq" id="WP_145789609.1">
    <property type="nucleotide sequence ID" value="NZ_BAAABR010000089.1"/>
</dbReference>
<evidence type="ECO:0000256" key="2">
    <source>
        <dbReference type="SAM" id="MobiDB-lite"/>
    </source>
</evidence>
<evidence type="ECO:0000313" key="3">
    <source>
        <dbReference type="EMBL" id="TWE17064.1"/>
    </source>
</evidence>
<reference evidence="3 4" key="1">
    <citation type="submission" date="2019-06" db="EMBL/GenBank/DDBJ databases">
        <title>Sequencing the genomes of 1000 actinobacteria strains.</title>
        <authorList>
            <person name="Klenk H.-P."/>
        </authorList>
    </citation>
    <scope>NUCLEOTIDE SEQUENCE [LARGE SCALE GENOMIC DNA]</scope>
    <source>
        <strain evidence="3 4">DSM 41649</strain>
    </source>
</reference>
<organism evidence="3 4">
    <name type="scientific">Kitasatospora atroaurantiaca</name>
    <dbReference type="NCBI Taxonomy" id="285545"/>
    <lineage>
        <taxon>Bacteria</taxon>
        <taxon>Bacillati</taxon>
        <taxon>Actinomycetota</taxon>
        <taxon>Actinomycetes</taxon>
        <taxon>Kitasatosporales</taxon>
        <taxon>Streptomycetaceae</taxon>
        <taxon>Kitasatospora</taxon>
    </lineage>
</organism>